<organism evidence="4 5">
    <name type="scientific">Olpidium bornovanus</name>
    <dbReference type="NCBI Taxonomy" id="278681"/>
    <lineage>
        <taxon>Eukaryota</taxon>
        <taxon>Fungi</taxon>
        <taxon>Fungi incertae sedis</taxon>
        <taxon>Olpidiomycota</taxon>
        <taxon>Olpidiomycotina</taxon>
        <taxon>Olpidiomycetes</taxon>
        <taxon>Olpidiales</taxon>
        <taxon>Olpidiaceae</taxon>
        <taxon>Olpidium</taxon>
    </lineage>
</organism>
<dbReference type="GO" id="GO:0016020">
    <property type="term" value="C:membrane"/>
    <property type="evidence" value="ECO:0007669"/>
    <property type="project" value="TreeGrafter"/>
</dbReference>
<comment type="similarity">
    <text evidence="1">Belongs to the cytochrome b5 family. MAPR subfamily.</text>
</comment>
<gene>
    <name evidence="4" type="ORF">BJ554DRAFT_1236</name>
</gene>
<keyword evidence="5" id="KW-1185">Reference proteome</keyword>
<proteinExistence type="inferred from homology"/>
<dbReference type="AlphaFoldDB" id="A0A8H7ZSE0"/>
<dbReference type="GO" id="GO:0005783">
    <property type="term" value="C:endoplasmic reticulum"/>
    <property type="evidence" value="ECO:0007669"/>
    <property type="project" value="TreeGrafter"/>
</dbReference>
<accession>A0A8H7ZSE0</accession>
<sequence>MTAVSARSAETAAPPPRAKGRAKVTAEDLAARDGNGDPSLGIWLAVKGVVFDVSANRAAYGPGGSYAVFAGKDASRALGKSSLKPEDCVADYSVLTESELKVLDDWLACKWFRLVTARRPTFPPFLEI</sequence>
<feature type="domain" description="Cytochrome b5 heme-binding" evidence="3">
    <location>
        <begin position="24"/>
        <end position="104"/>
    </location>
</feature>
<evidence type="ECO:0000313" key="4">
    <source>
        <dbReference type="EMBL" id="KAG5458521.1"/>
    </source>
</evidence>
<protein>
    <submittedName>
        <fullName evidence="4">Cytochrome b5-like heme/steroid binding domain-containing protein</fullName>
    </submittedName>
</protein>
<dbReference type="OrthoDB" id="899at2759"/>
<dbReference type="InterPro" id="IPR001199">
    <property type="entry name" value="Cyt_B5-like_heme/steroid-bd"/>
</dbReference>
<feature type="region of interest" description="Disordered" evidence="2">
    <location>
        <begin position="1"/>
        <end position="26"/>
    </location>
</feature>
<name>A0A8H7ZSE0_9FUNG</name>
<dbReference type="SUPFAM" id="SSF55856">
    <property type="entry name" value="Cytochrome b5-like heme/steroid binding domain"/>
    <property type="match status" value="1"/>
</dbReference>
<dbReference type="InterPro" id="IPR036400">
    <property type="entry name" value="Cyt_B5-like_heme/steroid_sf"/>
</dbReference>
<dbReference type="Pfam" id="PF00173">
    <property type="entry name" value="Cyt-b5"/>
    <property type="match status" value="1"/>
</dbReference>
<dbReference type="EMBL" id="JAEFCI010008347">
    <property type="protein sequence ID" value="KAG5458521.1"/>
    <property type="molecule type" value="Genomic_DNA"/>
</dbReference>
<reference evidence="4 5" key="1">
    <citation type="journal article" name="Sci. Rep.">
        <title>Genome-scale phylogenetic analyses confirm Olpidium as the closest living zoosporic fungus to the non-flagellated, terrestrial fungi.</title>
        <authorList>
            <person name="Chang Y."/>
            <person name="Rochon D."/>
            <person name="Sekimoto S."/>
            <person name="Wang Y."/>
            <person name="Chovatia M."/>
            <person name="Sandor L."/>
            <person name="Salamov A."/>
            <person name="Grigoriev I.V."/>
            <person name="Stajich J.E."/>
            <person name="Spatafora J.W."/>
        </authorList>
    </citation>
    <scope>NUCLEOTIDE SEQUENCE [LARGE SCALE GENOMIC DNA]</scope>
    <source>
        <strain evidence="4">S191</strain>
    </source>
</reference>
<dbReference type="InterPro" id="IPR050577">
    <property type="entry name" value="MAPR/NEUFC/NENF-like"/>
</dbReference>
<dbReference type="PANTHER" id="PTHR10281">
    <property type="entry name" value="MEMBRANE-ASSOCIATED PROGESTERONE RECEPTOR COMPONENT-RELATED"/>
    <property type="match status" value="1"/>
</dbReference>
<evidence type="ECO:0000256" key="1">
    <source>
        <dbReference type="ARBA" id="ARBA00038357"/>
    </source>
</evidence>
<dbReference type="Proteomes" id="UP000673691">
    <property type="component" value="Unassembled WGS sequence"/>
</dbReference>
<evidence type="ECO:0000256" key="2">
    <source>
        <dbReference type="SAM" id="MobiDB-lite"/>
    </source>
</evidence>
<comment type="caution">
    <text evidence="4">The sequence shown here is derived from an EMBL/GenBank/DDBJ whole genome shotgun (WGS) entry which is preliminary data.</text>
</comment>
<dbReference type="Gene3D" id="3.10.120.10">
    <property type="entry name" value="Cytochrome b5-like heme/steroid binding domain"/>
    <property type="match status" value="1"/>
</dbReference>
<evidence type="ECO:0000313" key="5">
    <source>
        <dbReference type="Proteomes" id="UP000673691"/>
    </source>
</evidence>
<evidence type="ECO:0000259" key="3">
    <source>
        <dbReference type="SMART" id="SM01117"/>
    </source>
</evidence>
<dbReference type="PANTHER" id="PTHR10281:SF115">
    <property type="entry name" value="BINDING PROTEIN, PUTATIVE (AFU_ORTHOLOGUE AFUA_4G06240)-RELATED"/>
    <property type="match status" value="1"/>
</dbReference>
<dbReference type="SMART" id="SM01117">
    <property type="entry name" value="Cyt-b5"/>
    <property type="match status" value="1"/>
</dbReference>